<reference evidence="1" key="1">
    <citation type="journal article" date="2018" name="Nat. Genet.">
        <title>Extensive intraspecific gene order and gene structural variations between Mo17 and other maize genomes.</title>
        <authorList>
            <person name="Sun S."/>
            <person name="Zhou Y."/>
            <person name="Chen J."/>
            <person name="Shi J."/>
            <person name="Zhao H."/>
            <person name="Zhao H."/>
            <person name="Song W."/>
            <person name="Zhang M."/>
            <person name="Cui Y."/>
            <person name="Dong X."/>
            <person name="Liu H."/>
            <person name="Ma X."/>
            <person name="Jiao Y."/>
            <person name="Wang B."/>
            <person name="Wei X."/>
            <person name="Stein J.C."/>
            <person name="Glaubitz J.C."/>
            <person name="Lu F."/>
            <person name="Yu G."/>
            <person name="Liang C."/>
            <person name="Fengler K."/>
            <person name="Li B."/>
            <person name="Rafalski A."/>
            <person name="Schnable P.S."/>
            <person name="Ware D.H."/>
            <person name="Buckler E.S."/>
            <person name="Lai J."/>
        </authorList>
    </citation>
    <scope>NUCLEOTIDE SEQUENCE [LARGE SCALE GENOMIC DNA]</scope>
    <source>
        <tissue evidence="1">Seedling</tissue>
    </source>
</reference>
<dbReference type="EMBL" id="NCVQ01000010">
    <property type="protein sequence ID" value="PWZ06941.1"/>
    <property type="molecule type" value="Genomic_DNA"/>
</dbReference>
<accession>A0A3L6DHH8</accession>
<gene>
    <name evidence="1" type="ORF">Zm00014a_024862</name>
</gene>
<name>A0A3L6DHH8_MAIZE</name>
<dbReference type="Proteomes" id="UP000251960">
    <property type="component" value="Chromosome 9"/>
</dbReference>
<comment type="caution">
    <text evidence="1">The sequence shown here is derived from an EMBL/GenBank/DDBJ whole genome shotgun (WGS) entry which is preliminary data.</text>
</comment>
<proteinExistence type="predicted"/>
<dbReference type="AlphaFoldDB" id="A0A3L6DHH8"/>
<organism evidence="1">
    <name type="scientific">Zea mays</name>
    <name type="common">Maize</name>
    <dbReference type="NCBI Taxonomy" id="4577"/>
    <lineage>
        <taxon>Eukaryota</taxon>
        <taxon>Viridiplantae</taxon>
        <taxon>Streptophyta</taxon>
        <taxon>Embryophyta</taxon>
        <taxon>Tracheophyta</taxon>
        <taxon>Spermatophyta</taxon>
        <taxon>Magnoliopsida</taxon>
        <taxon>Liliopsida</taxon>
        <taxon>Poales</taxon>
        <taxon>Poaceae</taxon>
        <taxon>PACMAD clade</taxon>
        <taxon>Panicoideae</taxon>
        <taxon>Andropogonodae</taxon>
        <taxon>Andropogoneae</taxon>
        <taxon>Tripsacinae</taxon>
        <taxon>Zea</taxon>
    </lineage>
</organism>
<sequence>MGNWRESVSAVAAAGAWRWSRRGSWSDASSEAKRAYWYWITHHH</sequence>
<evidence type="ECO:0000313" key="1">
    <source>
        <dbReference type="EMBL" id="PWZ06941.1"/>
    </source>
</evidence>
<protein>
    <submittedName>
        <fullName evidence="1">Uncharacterized protein</fullName>
    </submittedName>
</protein>